<feature type="domain" description="Tyrosinase copper-binding" evidence="4">
    <location>
        <begin position="200"/>
        <end position="217"/>
    </location>
</feature>
<dbReference type="InterPro" id="IPR002227">
    <property type="entry name" value="Tyrosinase_Cu-bd"/>
</dbReference>
<evidence type="ECO:0000259" key="5">
    <source>
        <dbReference type="PROSITE" id="PS00498"/>
    </source>
</evidence>
<feature type="domain" description="Tyrosinase copper-binding" evidence="5">
    <location>
        <begin position="327"/>
        <end position="338"/>
    </location>
</feature>
<evidence type="ECO:0000256" key="2">
    <source>
        <dbReference type="ARBA" id="ARBA00023008"/>
    </source>
</evidence>
<dbReference type="Pfam" id="PF00264">
    <property type="entry name" value="Tyrosinase"/>
    <property type="match status" value="2"/>
</dbReference>
<keyword evidence="2" id="KW-0186">Copper</keyword>
<feature type="region of interest" description="Disordered" evidence="3">
    <location>
        <begin position="443"/>
        <end position="479"/>
    </location>
</feature>
<reference evidence="6" key="1">
    <citation type="submission" date="2019-08" db="EMBL/GenBank/DDBJ databases">
        <title>The improved chromosome-level genome for the pearl oyster Pinctada fucata martensii using PacBio sequencing and Hi-C.</title>
        <authorList>
            <person name="Zheng Z."/>
        </authorList>
    </citation>
    <scope>NUCLEOTIDE SEQUENCE</scope>
    <source>
        <strain evidence="6">ZZ-2019</strain>
        <tissue evidence="6">Adductor muscle</tissue>
    </source>
</reference>
<dbReference type="Gene3D" id="1.10.1280.10">
    <property type="entry name" value="Di-copper center containing domain from catechol oxidase"/>
    <property type="match status" value="1"/>
</dbReference>
<evidence type="ECO:0000256" key="3">
    <source>
        <dbReference type="SAM" id="MobiDB-lite"/>
    </source>
</evidence>
<dbReference type="AlphaFoldDB" id="A0AA88YL18"/>
<sequence length="751" mass="86294">MKHKRLHINQRDQWATGADLGRPSATSKADGVVILDYVRTTLPLFRFPKSLLFLSLLVLMMSYDRSYVSGKITYEALPSELDDCFQKLYSENDVIKDTAEAITTSCLSDYIWKNVAVRCYDLTQKSLDYIGGMLSPYFDENNREKRDPPRIRKEYRSLTTEEREKFHTALNQLKSDTSVSPNAYDVIARFHNFGVARAAHGGSAFLPWHRVYLFILENALRTKQPDVTIPYWDFLLDGNLESGESVMWTKDFMGSTDDRGMVQDGPVKDWDIRRQIGSGRLADERRISEMLGLNSSTEFAQLLERYHNRGHGWVGGNMWGLETAPFDPMFFLLHCYIDYLWWQWQSDNKEESFTWEYPSNDFGPHGEDEVAMGLQINGNNITNGEAFGMEWAFEYVQYEPRPSCVCEKPTCIGPNMRCEFQSGAPAICVTATTSMNCRRKREAENPIHNGNPVNDDLQEQKRSKRANQMKRSPISNVVAKNSLHSSKVQKVDVQIVDSVLPLMKKPKVPQVKDYIHDHRANMSSIQHEIHSSTDHVFSIQNDFEINCEKDSNLWVYMPFKVIHLRPQGQVYNSHSVTKGKITDEQDMFNEKMYKSLTTRIHPENPIAYEKCELDISGATRVTVTSYGISYHGVYRDYVILDNRQAIDGKVGYIAFKRPDDHPSKLILTAFDECGRICTPKCKVQGSNPPQYKPCSGVLNIDGKKPKPYGGTYGEVVLKVWNFKKGACPETRETEIDLVFNCEYKKDWFPWF</sequence>
<evidence type="ECO:0000313" key="6">
    <source>
        <dbReference type="EMBL" id="KAK3107006.1"/>
    </source>
</evidence>
<name>A0AA88YL18_PINIB</name>
<dbReference type="SUPFAM" id="SSF48056">
    <property type="entry name" value="Di-copper centre-containing domain"/>
    <property type="match status" value="1"/>
</dbReference>
<organism evidence="6 7">
    <name type="scientific">Pinctada imbricata</name>
    <name type="common">Atlantic pearl-oyster</name>
    <name type="synonym">Pinctada martensii</name>
    <dbReference type="NCBI Taxonomy" id="66713"/>
    <lineage>
        <taxon>Eukaryota</taxon>
        <taxon>Metazoa</taxon>
        <taxon>Spiralia</taxon>
        <taxon>Lophotrochozoa</taxon>
        <taxon>Mollusca</taxon>
        <taxon>Bivalvia</taxon>
        <taxon>Autobranchia</taxon>
        <taxon>Pteriomorphia</taxon>
        <taxon>Pterioida</taxon>
        <taxon>Pterioidea</taxon>
        <taxon>Pteriidae</taxon>
        <taxon>Pinctada</taxon>
    </lineage>
</organism>
<proteinExistence type="predicted"/>
<evidence type="ECO:0000256" key="1">
    <source>
        <dbReference type="ARBA" id="ARBA00022723"/>
    </source>
</evidence>
<feature type="compositionally biased region" description="Polar residues" evidence="3">
    <location>
        <begin position="469"/>
        <end position="479"/>
    </location>
</feature>
<dbReference type="InterPro" id="IPR050316">
    <property type="entry name" value="Tyrosinase/Hemocyanin"/>
</dbReference>
<evidence type="ECO:0000259" key="4">
    <source>
        <dbReference type="PROSITE" id="PS00497"/>
    </source>
</evidence>
<dbReference type="Proteomes" id="UP001186944">
    <property type="component" value="Unassembled WGS sequence"/>
</dbReference>
<gene>
    <name evidence="6" type="ORF">FSP39_004789</name>
</gene>
<dbReference type="PANTHER" id="PTHR11474">
    <property type="entry name" value="TYROSINASE FAMILY MEMBER"/>
    <property type="match status" value="1"/>
</dbReference>
<comment type="caution">
    <text evidence="6">The sequence shown here is derived from an EMBL/GenBank/DDBJ whole genome shotgun (WGS) entry which is preliminary data.</text>
</comment>
<keyword evidence="1" id="KW-0479">Metal-binding</keyword>
<dbReference type="PROSITE" id="PS00497">
    <property type="entry name" value="TYROSINASE_1"/>
    <property type="match status" value="1"/>
</dbReference>
<dbReference type="InterPro" id="IPR008922">
    <property type="entry name" value="Di-copper_centre_dom_sf"/>
</dbReference>
<dbReference type="GO" id="GO:0016491">
    <property type="term" value="F:oxidoreductase activity"/>
    <property type="evidence" value="ECO:0007669"/>
    <property type="project" value="InterPro"/>
</dbReference>
<dbReference type="PANTHER" id="PTHR11474:SF126">
    <property type="entry name" value="TYROSINASE-LIKE PROTEIN TYR-1-RELATED"/>
    <property type="match status" value="1"/>
</dbReference>
<dbReference type="PROSITE" id="PS00498">
    <property type="entry name" value="TYROSINASE_2"/>
    <property type="match status" value="1"/>
</dbReference>
<dbReference type="PRINTS" id="PR00092">
    <property type="entry name" value="TYROSINASE"/>
</dbReference>
<accession>A0AA88YL18</accession>
<dbReference type="EMBL" id="VSWD01000002">
    <property type="protein sequence ID" value="KAK3107006.1"/>
    <property type="molecule type" value="Genomic_DNA"/>
</dbReference>
<keyword evidence="7" id="KW-1185">Reference proteome</keyword>
<evidence type="ECO:0000313" key="7">
    <source>
        <dbReference type="Proteomes" id="UP001186944"/>
    </source>
</evidence>
<dbReference type="GO" id="GO:0046872">
    <property type="term" value="F:metal ion binding"/>
    <property type="evidence" value="ECO:0007669"/>
    <property type="project" value="UniProtKB-KW"/>
</dbReference>
<protein>
    <recommendedName>
        <fullName evidence="4 5">Tyrosinase copper-binding domain-containing protein</fullName>
    </recommendedName>
</protein>